<evidence type="ECO:0000256" key="1">
    <source>
        <dbReference type="ARBA" id="ARBA00004141"/>
    </source>
</evidence>
<dbReference type="Pfam" id="PF01490">
    <property type="entry name" value="Aa_trans"/>
    <property type="match status" value="1"/>
</dbReference>
<evidence type="ECO:0000313" key="14">
    <source>
        <dbReference type="EnsemblMetazoa" id="CLYHEMP018325.1"/>
    </source>
</evidence>
<protein>
    <recommendedName>
        <fullName evidence="9">Putative sodium-coupled neutral amino acid transporter 11</fullName>
    </recommendedName>
    <alternativeName>
        <fullName evidence="10">Solute carrier family 38 member 11</fullName>
    </alternativeName>
</protein>
<evidence type="ECO:0000256" key="11">
    <source>
        <dbReference type="SAM" id="MobiDB-lite"/>
    </source>
</evidence>
<dbReference type="GO" id="GO:0015179">
    <property type="term" value="F:L-amino acid transmembrane transporter activity"/>
    <property type="evidence" value="ECO:0007669"/>
    <property type="project" value="TreeGrafter"/>
</dbReference>
<keyword evidence="7 12" id="KW-0472">Membrane</keyword>
<feature type="transmembrane region" description="Helical" evidence="12">
    <location>
        <begin position="421"/>
        <end position="440"/>
    </location>
</feature>
<keyword evidence="4 12" id="KW-0812">Transmembrane</keyword>
<sequence>MSGNETLYSSKEKITSPVNSLLLQQQQCYQKDAGDDEESTLEKNEHSEANESSLSWDHLHKVFDQGSEKMKHLFGETVNSLKEKYNKTKSKLKPRKDAEIPETDAEGNKKQKDIPLLQKMKEKLSKQTPKESKPRIFVTRSSKEFAQIQIQEQFANLKTTSQYIIPLLGPCIVALPYALKQSGLILGVLLIFLISMSMDYAECLMKQCMSSTIDKQNNIAMLGKQFFGRFGYFVYFGAPYLLHFCILFAYLIILGDASTKCINTFVSMLTIEFAFHRNIVLLLVFLLVILASLIKSEKLISKISSLAIVPGTVLMILIVLRVFTLGEKIPHVSEIYHPFKYLGTNIIQSIAVVTFTFICQHNIRATYMQPHVTNNYDVSKPVDMVASFTLVVNLLISGAGYTTFNVFTQGNILENYCEEDFIAGLTKTFFMIFIIFLFPIECFNIRLMTDELIIVHHRFKNIFHFVATFVILLPIFIGSLFIDCLPLILEMAGVVLAIPLIFILPSVIFLRRFPGNVLASDKLPCFLFMCLGITFSVIGLAVTMSSNHNCIHSNNLLPYCNGSSELVGPLITLMSLNTSFTDDDILAMNTNVNISRLEQYGFENLTDVVNAYLA</sequence>
<comment type="function">
    <text evidence="8">Putative sodium-dependent amino acid/proton antiporter.</text>
</comment>
<dbReference type="GeneID" id="136814860"/>
<dbReference type="PANTHER" id="PTHR22950">
    <property type="entry name" value="AMINO ACID TRANSPORTER"/>
    <property type="match status" value="1"/>
</dbReference>
<feature type="compositionally biased region" description="Basic and acidic residues" evidence="11">
    <location>
        <begin position="106"/>
        <end position="115"/>
    </location>
</feature>
<keyword evidence="15" id="KW-1185">Reference proteome</keyword>
<feature type="domain" description="Amino acid transporter transmembrane" evidence="13">
    <location>
        <begin position="167"/>
        <end position="543"/>
    </location>
</feature>
<comment type="subcellular location">
    <subcellularLocation>
        <location evidence="1">Membrane</location>
        <topology evidence="1">Multi-pass membrane protein</topology>
    </subcellularLocation>
</comment>
<evidence type="ECO:0000256" key="10">
    <source>
        <dbReference type="ARBA" id="ARBA00041723"/>
    </source>
</evidence>
<feature type="transmembrane region" description="Helical" evidence="12">
    <location>
        <begin position="523"/>
        <end position="544"/>
    </location>
</feature>
<evidence type="ECO:0000256" key="8">
    <source>
        <dbReference type="ARBA" id="ARBA00037101"/>
    </source>
</evidence>
<feature type="transmembrane region" description="Helical" evidence="12">
    <location>
        <begin position="273"/>
        <end position="294"/>
    </location>
</feature>
<reference evidence="14" key="1">
    <citation type="submission" date="2021-01" db="UniProtKB">
        <authorList>
            <consortium name="EnsemblMetazoa"/>
        </authorList>
    </citation>
    <scope>IDENTIFICATION</scope>
</reference>
<dbReference type="OrthoDB" id="28208at2759"/>
<keyword evidence="5" id="KW-0029">Amino-acid transport</keyword>
<accession>A0A7M5X5J9</accession>
<dbReference type="EnsemblMetazoa" id="CLYHEMT018325.1">
    <property type="protein sequence ID" value="CLYHEMP018325.1"/>
    <property type="gene ID" value="CLYHEMG018325"/>
</dbReference>
<organism evidence="14 15">
    <name type="scientific">Clytia hemisphaerica</name>
    <dbReference type="NCBI Taxonomy" id="252671"/>
    <lineage>
        <taxon>Eukaryota</taxon>
        <taxon>Metazoa</taxon>
        <taxon>Cnidaria</taxon>
        <taxon>Hydrozoa</taxon>
        <taxon>Hydroidolina</taxon>
        <taxon>Leptothecata</taxon>
        <taxon>Obeliida</taxon>
        <taxon>Clytiidae</taxon>
        <taxon>Clytia</taxon>
    </lineage>
</organism>
<dbReference type="RefSeq" id="XP_066927388.1">
    <property type="nucleotide sequence ID" value="XM_067071287.1"/>
</dbReference>
<dbReference type="PANTHER" id="PTHR22950:SF458">
    <property type="entry name" value="SODIUM-COUPLED NEUTRAL AMINO ACID TRANSPORTER 11-RELATED"/>
    <property type="match status" value="1"/>
</dbReference>
<dbReference type="GO" id="GO:0016020">
    <property type="term" value="C:membrane"/>
    <property type="evidence" value="ECO:0007669"/>
    <property type="project" value="UniProtKB-SubCell"/>
</dbReference>
<dbReference type="Proteomes" id="UP000594262">
    <property type="component" value="Unplaced"/>
</dbReference>
<evidence type="ECO:0000256" key="2">
    <source>
        <dbReference type="ARBA" id="ARBA00008066"/>
    </source>
</evidence>
<feature type="transmembrane region" description="Helical" evidence="12">
    <location>
        <begin position="384"/>
        <end position="401"/>
    </location>
</feature>
<evidence type="ECO:0000256" key="7">
    <source>
        <dbReference type="ARBA" id="ARBA00023136"/>
    </source>
</evidence>
<comment type="similarity">
    <text evidence="2">Belongs to the amino acid/polyamine transporter 2 family.</text>
</comment>
<feature type="transmembrane region" description="Helical" evidence="12">
    <location>
        <begin position="226"/>
        <end position="253"/>
    </location>
</feature>
<proteinExistence type="inferred from homology"/>
<feature type="transmembrane region" description="Helical" evidence="12">
    <location>
        <begin position="306"/>
        <end position="326"/>
    </location>
</feature>
<keyword evidence="3" id="KW-0813">Transport</keyword>
<feature type="transmembrane region" description="Helical" evidence="12">
    <location>
        <begin position="346"/>
        <end position="363"/>
    </location>
</feature>
<feature type="compositionally biased region" description="Basic and acidic residues" evidence="11">
    <location>
        <begin position="40"/>
        <end position="49"/>
    </location>
</feature>
<name>A0A7M5X5J9_9CNID</name>
<feature type="region of interest" description="Disordered" evidence="11">
    <location>
        <begin position="25"/>
        <end position="56"/>
    </location>
</feature>
<dbReference type="AlphaFoldDB" id="A0A7M5X5J9"/>
<dbReference type="InterPro" id="IPR013057">
    <property type="entry name" value="AA_transpt_TM"/>
</dbReference>
<keyword evidence="6 12" id="KW-1133">Transmembrane helix</keyword>
<evidence type="ECO:0000313" key="15">
    <source>
        <dbReference type="Proteomes" id="UP000594262"/>
    </source>
</evidence>
<evidence type="ECO:0000256" key="9">
    <source>
        <dbReference type="ARBA" id="ARBA00040814"/>
    </source>
</evidence>
<evidence type="ECO:0000256" key="5">
    <source>
        <dbReference type="ARBA" id="ARBA00022970"/>
    </source>
</evidence>
<evidence type="ECO:0000256" key="6">
    <source>
        <dbReference type="ARBA" id="ARBA00022989"/>
    </source>
</evidence>
<feature type="region of interest" description="Disordered" evidence="11">
    <location>
        <begin position="84"/>
        <end position="115"/>
    </location>
</feature>
<evidence type="ECO:0000256" key="12">
    <source>
        <dbReference type="SAM" id="Phobius"/>
    </source>
</evidence>
<evidence type="ECO:0000259" key="13">
    <source>
        <dbReference type="Pfam" id="PF01490"/>
    </source>
</evidence>
<evidence type="ECO:0000256" key="3">
    <source>
        <dbReference type="ARBA" id="ARBA00022448"/>
    </source>
</evidence>
<evidence type="ECO:0000256" key="4">
    <source>
        <dbReference type="ARBA" id="ARBA00022692"/>
    </source>
</evidence>
<feature type="transmembrane region" description="Helical" evidence="12">
    <location>
        <begin position="488"/>
        <end position="511"/>
    </location>
</feature>
<feature type="transmembrane region" description="Helical" evidence="12">
    <location>
        <begin position="461"/>
        <end position="482"/>
    </location>
</feature>